<sequence>MSLVSLSLAALLLAPAQDVPGQDAAGQETVEQVPTRIRNVILYGDAECPPPQSEDEIVVCAESAESPYRIPERFREHDQTGASTSWVRRVEVIEEVNRASLPGGCSTIGMGGQSGCTREMLRQWAQERLEEEQRQSQVP</sequence>
<dbReference type="EMBL" id="CP049109">
    <property type="protein sequence ID" value="QIG80422.1"/>
    <property type="molecule type" value="Genomic_DNA"/>
</dbReference>
<dbReference type="AlphaFoldDB" id="A0A6G6Y663"/>
<evidence type="ECO:0008006" key="4">
    <source>
        <dbReference type="Google" id="ProtNLM"/>
    </source>
</evidence>
<proteinExistence type="predicted"/>
<keyword evidence="1" id="KW-0732">Signal</keyword>
<name>A0A6G6Y663_9SPHN</name>
<feature type="signal peptide" evidence="1">
    <location>
        <begin position="1"/>
        <end position="16"/>
    </location>
</feature>
<keyword evidence="3" id="KW-1185">Reference proteome</keyword>
<dbReference type="Proteomes" id="UP000501568">
    <property type="component" value="Chromosome"/>
</dbReference>
<organism evidence="2 3">
    <name type="scientific">Stakelama tenebrarum</name>
    <dbReference type="NCBI Taxonomy" id="2711215"/>
    <lineage>
        <taxon>Bacteria</taxon>
        <taxon>Pseudomonadati</taxon>
        <taxon>Pseudomonadota</taxon>
        <taxon>Alphaproteobacteria</taxon>
        <taxon>Sphingomonadales</taxon>
        <taxon>Sphingomonadaceae</taxon>
        <taxon>Stakelama</taxon>
    </lineage>
</organism>
<reference evidence="2 3" key="1">
    <citation type="submission" date="2020-02" db="EMBL/GenBank/DDBJ databases">
        <authorList>
            <person name="Zheng R.K."/>
            <person name="Sun C.M."/>
        </authorList>
    </citation>
    <scope>NUCLEOTIDE SEQUENCE [LARGE SCALE GENOMIC DNA]</scope>
    <source>
        <strain evidence="3">zrk23</strain>
    </source>
</reference>
<dbReference type="KEGG" id="spzr:G5C33_11965"/>
<protein>
    <recommendedName>
        <fullName evidence="4">UrcA family protein</fullName>
    </recommendedName>
</protein>
<accession>A0A6G6Y663</accession>
<evidence type="ECO:0000313" key="2">
    <source>
        <dbReference type="EMBL" id="QIG80422.1"/>
    </source>
</evidence>
<evidence type="ECO:0000313" key="3">
    <source>
        <dbReference type="Proteomes" id="UP000501568"/>
    </source>
</evidence>
<dbReference type="RefSeq" id="WP_165327429.1">
    <property type="nucleotide sequence ID" value="NZ_CP049109.1"/>
</dbReference>
<evidence type="ECO:0000256" key="1">
    <source>
        <dbReference type="SAM" id="SignalP"/>
    </source>
</evidence>
<gene>
    <name evidence="2" type="ORF">G5C33_11965</name>
</gene>
<feature type="chain" id="PRO_5026132761" description="UrcA family protein" evidence="1">
    <location>
        <begin position="17"/>
        <end position="139"/>
    </location>
</feature>